<dbReference type="InterPro" id="IPR011010">
    <property type="entry name" value="DNA_brk_join_enz"/>
</dbReference>
<evidence type="ECO:0000313" key="3">
    <source>
        <dbReference type="EMBL" id="KEZ89493.1"/>
    </source>
</evidence>
<keyword evidence="4" id="KW-1185">Reference proteome</keyword>
<reference evidence="3 4" key="1">
    <citation type="submission" date="2014-07" db="EMBL/GenBank/DDBJ databases">
        <title>Draft genome of Clostridium celerecrescens 152B isolated from sediments associated with methane hydrate from Krishna Godavari basin.</title>
        <authorList>
            <person name="Honkalas V.S."/>
            <person name="Dabir A.P."/>
            <person name="Arora P."/>
            <person name="Dhakephalkar P.K."/>
        </authorList>
    </citation>
    <scope>NUCLEOTIDE SEQUENCE [LARGE SCALE GENOMIC DNA]</scope>
    <source>
        <strain evidence="3 4">152B</strain>
    </source>
</reference>
<proteinExistence type="predicted"/>
<dbReference type="InterPro" id="IPR002104">
    <property type="entry name" value="Integrase_catalytic"/>
</dbReference>
<evidence type="ECO:0000256" key="1">
    <source>
        <dbReference type="ARBA" id="ARBA00023172"/>
    </source>
</evidence>
<dbReference type="PANTHER" id="PTHR30349:SF82">
    <property type="entry name" value="INTEGRASE_RECOMBINASE YOEC-RELATED"/>
    <property type="match status" value="1"/>
</dbReference>
<dbReference type="Gene3D" id="1.10.443.10">
    <property type="entry name" value="Intergrase catalytic core"/>
    <property type="match status" value="1"/>
</dbReference>
<feature type="domain" description="Tyr recombinase" evidence="2">
    <location>
        <begin position="43"/>
        <end position="256"/>
    </location>
</feature>
<gene>
    <name evidence="3" type="ORF">IO98_16160</name>
</gene>
<evidence type="ECO:0000313" key="4">
    <source>
        <dbReference type="Proteomes" id="UP000028525"/>
    </source>
</evidence>
<dbReference type="Proteomes" id="UP000028525">
    <property type="component" value="Unassembled WGS sequence"/>
</dbReference>
<organism evidence="3 4">
    <name type="scientific">Lacrimispora celerecrescens</name>
    <dbReference type="NCBI Taxonomy" id="29354"/>
    <lineage>
        <taxon>Bacteria</taxon>
        <taxon>Bacillati</taxon>
        <taxon>Bacillota</taxon>
        <taxon>Clostridia</taxon>
        <taxon>Lachnospirales</taxon>
        <taxon>Lachnospiraceae</taxon>
        <taxon>Lacrimispora</taxon>
    </lineage>
</organism>
<keyword evidence="1" id="KW-0233">DNA recombination</keyword>
<dbReference type="PANTHER" id="PTHR30349">
    <property type="entry name" value="PHAGE INTEGRASE-RELATED"/>
    <property type="match status" value="1"/>
</dbReference>
<dbReference type="SUPFAM" id="SSF56349">
    <property type="entry name" value="DNA breaking-rejoining enzymes"/>
    <property type="match status" value="1"/>
</dbReference>
<dbReference type="AlphaFoldDB" id="A0A084JKK9"/>
<dbReference type="GO" id="GO:0006310">
    <property type="term" value="P:DNA recombination"/>
    <property type="evidence" value="ECO:0007669"/>
    <property type="project" value="UniProtKB-KW"/>
</dbReference>
<dbReference type="InterPro" id="IPR013762">
    <property type="entry name" value="Integrase-like_cat_sf"/>
</dbReference>
<dbReference type="GO" id="GO:0003677">
    <property type="term" value="F:DNA binding"/>
    <property type="evidence" value="ECO:0007669"/>
    <property type="project" value="InterPro"/>
</dbReference>
<dbReference type="GO" id="GO:0015074">
    <property type="term" value="P:DNA integration"/>
    <property type="evidence" value="ECO:0007669"/>
    <property type="project" value="InterPro"/>
</dbReference>
<dbReference type="EMBL" id="JPME01000018">
    <property type="protein sequence ID" value="KEZ89493.1"/>
    <property type="molecule type" value="Genomic_DNA"/>
</dbReference>
<dbReference type="InterPro" id="IPR050090">
    <property type="entry name" value="Tyrosine_recombinase_XerCD"/>
</dbReference>
<protein>
    <recommendedName>
        <fullName evidence="2">Tyr recombinase domain-containing protein</fullName>
    </recommendedName>
</protein>
<accession>A0A084JKK9</accession>
<dbReference type="STRING" id="29354.IO98_16160"/>
<comment type="caution">
    <text evidence="3">The sequence shown here is derived from an EMBL/GenBank/DDBJ whole genome shotgun (WGS) entry which is preliminary data.</text>
</comment>
<evidence type="ECO:0000259" key="2">
    <source>
        <dbReference type="PROSITE" id="PS51898"/>
    </source>
</evidence>
<sequence length="264" mass="30758">MQESRSIMENKSAAVIQYPHIKADGTPDLRFGSKKKTGVRESTKMECLYERDDIIAIYKIFQDRIEKAASLSKEKIARRNLTMFVCAINVGLRGGDFCSLKWSDILDKNWDYKASADYVPEKTIRRDDQGYIVKAKHIELSWNDDFEIALSEWLTWLNNYDSEQELNTYIFKSQKGENINPKEWWKIMENVRKEAGIKQKIGTHGLRKTMAYQYITNAPDKSQALLEVSSQLGHTDLRITERYACLEKKNIEAGKQRMSFIYDK</sequence>
<dbReference type="PROSITE" id="PS51898">
    <property type="entry name" value="TYR_RECOMBINASE"/>
    <property type="match status" value="1"/>
</dbReference>
<name>A0A084JKK9_9FIRM</name>
<dbReference type="Pfam" id="PF00589">
    <property type="entry name" value="Phage_integrase"/>
    <property type="match status" value="1"/>
</dbReference>